<dbReference type="Proteomes" id="UP001281447">
    <property type="component" value="Unassembled WGS sequence"/>
</dbReference>
<dbReference type="EMBL" id="JAWDIP010000003">
    <property type="protein sequence ID" value="MDY0393226.1"/>
    <property type="molecule type" value="Genomic_DNA"/>
</dbReference>
<keyword evidence="3" id="KW-1185">Reference proteome</keyword>
<protein>
    <submittedName>
        <fullName evidence="2">Uncharacterized protein</fullName>
    </submittedName>
</protein>
<evidence type="ECO:0000313" key="2">
    <source>
        <dbReference type="EMBL" id="MDY0393226.1"/>
    </source>
</evidence>
<gene>
    <name evidence="2" type="ORF">RWE15_00755</name>
</gene>
<organism evidence="2 3">
    <name type="scientific">Tigheibacillus halophilus</name>
    <dbReference type="NCBI Taxonomy" id="361280"/>
    <lineage>
        <taxon>Bacteria</taxon>
        <taxon>Bacillati</taxon>
        <taxon>Bacillota</taxon>
        <taxon>Bacilli</taxon>
        <taxon>Bacillales</taxon>
        <taxon>Bacillaceae</taxon>
        <taxon>Tigheibacillus</taxon>
    </lineage>
</organism>
<proteinExistence type="predicted"/>
<keyword evidence="1" id="KW-0175">Coiled coil</keyword>
<evidence type="ECO:0000256" key="1">
    <source>
        <dbReference type="SAM" id="Coils"/>
    </source>
</evidence>
<accession>A0ABU5C1P7</accession>
<name>A0ABU5C1P7_9BACI</name>
<dbReference type="SUPFAM" id="SSF57997">
    <property type="entry name" value="Tropomyosin"/>
    <property type="match status" value="1"/>
</dbReference>
<feature type="coiled-coil region" evidence="1">
    <location>
        <begin position="72"/>
        <end position="134"/>
    </location>
</feature>
<reference evidence="2 3" key="1">
    <citation type="submission" date="2023-10" db="EMBL/GenBank/DDBJ databases">
        <title>Virgibacillus halophilus 5B73C genome.</title>
        <authorList>
            <person name="Miliotis G."/>
            <person name="Sengupta P."/>
            <person name="Hameed A."/>
            <person name="Chuvochina M."/>
            <person name="Mcdonagh F."/>
            <person name="Simpson A.C."/>
            <person name="Singh N.K."/>
            <person name="Rekha P.D."/>
            <person name="Raman K."/>
            <person name="Hugenholtz P."/>
            <person name="Venkateswaran K."/>
        </authorList>
    </citation>
    <scope>NUCLEOTIDE SEQUENCE [LARGE SCALE GENOMIC DNA]</scope>
    <source>
        <strain evidence="2 3">5B73C</strain>
    </source>
</reference>
<comment type="caution">
    <text evidence="2">The sequence shown here is derived from an EMBL/GenBank/DDBJ whole genome shotgun (WGS) entry which is preliminary data.</text>
</comment>
<sequence>MKKMAHCALAATLVLSIGTLDLTKAEAKTVDDVNGQLNDLDKKQESINKKKGGIDADKNETQGKIDKNLDKQDAVQKEMDKLDKKLNVTQKKVQKKESEIAATNKQINDLENKIADLNAQIDKLKKEITALKKSIKKTGSYPERQTESGPD</sequence>
<dbReference type="Gene3D" id="1.10.287.1490">
    <property type="match status" value="1"/>
</dbReference>
<evidence type="ECO:0000313" key="3">
    <source>
        <dbReference type="Proteomes" id="UP001281447"/>
    </source>
</evidence>